<keyword evidence="3" id="KW-0238">DNA-binding</keyword>
<sequence>MNEKDCLMLTYLEHEPNITQAAKRLFTTQPALAYRIKQIEEEFGIDLFYREGKTPTLTPEGRSLIHYAHKQLQLLRETKDQLRELANAGNLRIGVNSYVCNSLFPPLLSQFHRQHPEIQYYIHSGMSSEIFKKLQSGDINLAIVRGDFAWTGEKQLLHEDEVGIVSSSPITLASLPDEPRICFQEPDYLSQIPNHTKITIEDMIKRWWGEHFTDEPKAFMKVDSYETCVRMVDAGLGYAIVPKLFLLQHAHLPFQPLHFKDGTVASRRMWVYYRANSLTLRAVKTFLSFLLNYFAENIPGEKREEN</sequence>
<dbReference type="Gene3D" id="3.40.190.290">
    <property type="match status" value="1"/>
</dbReference>
<gene>
    <name evidence="6" type="ORF">M3202_11650</name>
</gene>
<evidence type="ECO:0000256" key="3">
    <source>
        <dbReference type="ARBA" id="ARBA00023125"/>
    </source>
</evidence>
<dbReference type="PANTHER" id="PTHR30126:SF78">
    <property type="entry name" value="HTH LYSR-TYPE DOMAIN-CONTAINING PROTEIN"/>
    <property type="match status" value="1"/>
</dbReference>
<evidence type="ECO:0000259" key="5">
    <source>
        <dbReference type="PROSITE" id="PS50931"/>
    </source>
</evidence>
<dbReference type="RefSeq" id="WP_251223499.1">
    <property type="nucleotide sequence ID" value="NZ_JAMBOL010000009.1"/>
</dbReference>
<comment type="caution">
    <text evidence="6">The sequence shown here is derived from an EMBL/GenBank/DDBJ whole genome shotgun (WGS) entry which is preliminary data.</text>
</comment>
<dbReference type="InterPro" id="IPR036390">
    <property type="entry name" value="WH_DNA-bd_sf"/>
</dbReference>
<dbReference type="InterPro" id="IPR000847">
    <property type="entry name" value="LysR_HTH_N"/>
</dbReference>
<keyword evidence="2" id="KW-0805">Transcription regulation</keyword>
<comment type="similarity">
    <text evidence="1">Belongs to the LysR transcriptional regulatory family.</text>
</comment>
<evidence type="ECO:0000256" key="1">
    <source>
        <dbReference type="ARBA" id="ARBA00009437"/>
    </source>
</evidence>
<evidence type="ECO:0000256" key="4">
    <source>
        <dbReference type="ARBA" id="ARBA00023163"/>
    </source>
</evidence>
<organism evidence="6 7">
    <name type="scientific">Halalkalibacter oceani</name>
    <dbReference type="NCBI Taxonomy" id="1653776"/>
    <lineage>
        <taxon>Bacteria</taxon>
        <taxon>Bacillati</taxon>
        <taxon>Bacillota</taxon>
        <taxon>Bacilli</taxon>
        <taxon>Bacillales</taxon>
        <taxon>Bacillaceae</taxon>
        <taxon>Halalkalibacter</taxon>
    </lineage>
</organism>
<keyword evidence="7" id="KW-1185">Reference proteome</keyword>
<reference evidence="6" key="1">
    <citation type="submission" date="2022-05" db="EMBL/GenBank/DDBJ databases">
        <title>Comparative Genomics of Spacecraft Associated Microbes.</title>
        <authorList>
            <person name="Tran M.T."/>
            <person name="Wright A."/>
            <person name="Seuylemezian A."/>
            <person name="Eisen J."/>
            <person name="Coil D."/>
        </authorList>
    </citation>
    <scope>NUCLEOTIDE SEQUENCE</scope>
    <source>
        <strain evidence="6">214.1.1</strain>
    </source>
</reference>
<evidence type="ECO:0000256" key="2">
    <source>
        <dbReference type="ARBA" id="ARBA00023015"/>
    </source>
</evidence>
<name>A0A9X2DSN9_9BACI</name>
<dbReference type="SUPFAM" id="SSF46785">
    <property type="entry name" value="Winged helix' DNA-binding domain"/>
    <property type="match status" value="1"/>
</dbReference>
<dbReference type="PROSITE" id="PS50931">
    <property type="entry name" value="HTH_LYSR"/>
    <property type="match status" value="1"/>
</dbReference>
<dbReference type="Pfam" id="PF03466">
    <property type="entry name" value="LysR_substrate"/>
    <property type="match status" value="1"/>
</dbReference>
<feature type="domain" description="HTH lysR-type" evidence="5">
    <location>
        <begin position="1"/>
        <end position="58"/>
    </location>
</feature>
<dbReference type="PRINTS" id="PR00039">
    <property type="entry name" value="HTHLYSR"/>
</dbReference>
<dbReference type="Proteomes" id="UP001139179">
    <property type="component" value="Unassembled WGS sequence"/>
</dbReference>
<dbReference type="EMBL" id="JAMBOL010000009">
    <property type="protein sequence ID" value="MCM3714732.1"/>
    <property type="molecule type" value="Genomic_DNA"/>
</dbReference>
<evidence type="ECO:0000313" key="6">
    <source>
        <dbReference type="EMBL" id="MCM3714732.1"/>
    </source>
</evidence>
<dbReference type="GO" id="GO:0000976">
    <property type="term" value="F:transcription cis-regulatory region binding"/>
    <property type="evidence" value="ECO:0007669"/>
    <property type="project" value="TreeGrafter"/>
</dbReference>
<protein>
    <submittedName>
        <fullName evidence="6">LysR family transcriptional regulator</fullName>
    </submittedName>
</protein>
<dbReference type="SUPFAM" id="SSF53850">
    <property type="entry name" value="Periplasmic binding protein-like II"/>
    <property type="match status" value="1"/>
</dbReference>
<evidence type="ECO:0000313" key="7">
    <source>
        <dbReference type="Proteomes" id="UP001139179"/>
    </source>
</evidence>
<accession>A0A9X2DSN9</accession>
<dbReference type="GO" id="GO:0003700">
    <property type="term" value="F:DNA-binding transcription factor activity"/>
    <property type="evidence" value="ECO:0007669"/>
    <property type="project" value="InterPro"/>
</dbReference>
<dbReference type="InterPro" id="IPR005119">
    <property type="entry name" value="LysR_subst-bd"/>
</dbReference>
<dbReference type="CDD" id="cd05466">
    <property type="entry name" value="PBP2_LTTR_substrate"/>
    <property type="match status" value="1"/>
</dbReference>
<dbReference type="AlphaFoldDB" id="A0A9X2DSN9"/>
<dbReference type="Pfam" id="PF00126">
    <property type="entry name" value="HTH_1"/>
    <property type="match status" value="1"/>
</dbReference>
<dbReference type="PANTHER" id="PTHR30126">
    <property type="entry name" value="HTH-TYPE TRANSCRIPTIONAL REGULATOR"/>
    <property type="match status" value="1"/>
</dbReference>
<proteinExistence type="inferred from homology"/>
<keyword evidence="4" id="KW-0804">Transcription</keyword>
<dbReference type="InterPro" id="IPR036388">
    <property type="entry name" value="WH-like_DNA-bd_sf"/>
</dbReference>
<dbReference type="Gene3D" id="1.10.10.10">
    <property type="entry name" value="Winged helix-like DNA-binding domain superfamily/Winged helix DNA-binding domain"/>
    <property type="match status" value="1"/>
</dbReference>